<feature type="active site" evidence="1">
    <location>
        <position position="35"/>
    </location>
</feature>
<keyword evidence="1" id="KW-0093">Biotin biosynthesis</keyword>
<keyword evidence="1" id="KW-0547">Nucleotide-binding</keyword>
<dbReference type="Proteomes" id="UP000553957">
    <property type="component" value="Unassembled WGS sequence"/>
</dbReference>
<sequence>MITIVTGTDTGVGKTVATAALAVRAAAKGTVAVVKPAQTGVGPNDPGDLDDVNRLTGITALFEGVRLRDPLAPTTAARREGVPLPSAEIHAKSVDGLAAAHDSVIVEGAGGLLVGLDADGGTLAHLAKHLTQPYTFVIVTRAGLGTLSHTGLTVEALRARGLPVEGLIIGSWPAEPELADRCNLEDLPATTGLPVLARIPAGAGDYDQETFTKAVPGWFA</sequence>
<dbReference type="EC" id="6.3.3.3" evidence="1"/>
<evidence type="ECO:0000313" key="5">
    <source>
        <dbReference type="Proteomes" id="UP000553957"/>
    </source>
</evidence>
<feature type="binding site" evidence="1">
    <location>
        <position position="15"/>
    </location>
    <ligand>
        <name>Mg(2+)</name>
        <dbReference type="ChEBI" id="CHEBI:18420"/>
    </ligand>
</feature>
<dbReference type="GO" id="GO:0004141">
    <property type="term" value="F:dethiobiotin synthase activity"/>
    <property type="evidence" value="ECO:0007669"/>
    <property type="project" value="UniProtKB-UniRule"/>
</dbReference>
<feature type="binding site" evidence="1">
    <location>
        <position position="48"/>
    </location>
    <ligand>
        <name>ATP</name>
        <dbReference type="ChEBI" id="CHEBI:30616"/>
    </ligand>
</feature>
<dbReference type="PANTHER" id="PTHR43210">
    <property type="entry name" value="DETHIOBIOTIN SYNTHETASE"/>
    <property type="match status" value="1"/>
</dbReference>
<dbReference type="GO" id="GO:0005829">
    <property type="term" value="C:cytosol"/>
    <property type="evidence" value="ECO:0007669"/>
    <property type="project" value="TreeGrafter"/>
</dbReference>
<comment type="subunit">
    <text evidence="1">Homodimer.</text>
</comment>
<dbReference type="CDD" id="cd03109">
    <property type="entry name" value="DTBS"/>
    <property type="match status" value="1"/>
</dbReference>
<evidence type="ECO:0000313" key="2">
    <source>
        <dbReference type="EMBL" id="MBB6564541.1"/>
    </source>
</evidence>
<comment type="similarity">
    <text evidence="1">Belongs to the dethiobiotin synthetase family.</text>
</comment>
<organism evidence="3 4">
    <name type="scientific">Kribbella sandramycini</name>
    <dbReference type="NCBI Taxonomy" id="60450"/>
    <lineage>
        <taxon>Bacteria</taxon>
        <taxon>Bacillati</taxon>
        <taxon>Actinomycetota</taxon>
        <taxon>Actinomycetes</taxon>
        <taxon>Propionibacteriales</taxon>
        <taxon>Kribbellaceae</taxon>
        <taxon>Kribbella</taxon>
    </lineage>
</organism>
<dbReference type="EMBL" id="JACHKF010000001">
    <property type="protein sequence ID" value="MBB6564541.1"/>
    <property type="molecule type" value="Genomic_DNA"/>
</dbReference>
<comment type="catalytic activity">
    <reaction evidence="1">
        <text>(7R,8S)-7,8-diammoniononanoate + CO2 + ATP = (4R,5S)-dethiobiotin + ADP + phosphate + 3 H(+)</text>
        <dbReference type="Rhea" id="RHEA:15805"/>
        <dbReference type="ChEBI" id="CHEBI:15378"/>
        <dbReference type="ChEBI" id="CHEBI:16526"/>
        <dbReference type="ChEBI" id="CHEBI:30616"/>
        <dbReference type="ChEBI" id="CHEBI:43474"/>
        <dbReference type="ChEBI" id="CHEBI:149469"/>
        <dbReference type="ChEBI" id="CHEBI:149473"/>
        <dbReference type="ChEBI" id="CHEBI:456216"/>
        <dbReference type="EC" id="6.3.3.3"/>
    </reaction>
</comment>
<protein>
    <recommendedName>
        <fullName evidence="1">ATP-dependent dethiobiotin synthetase BioD</fullName>
        <ecNumber evidence="1">6.3.3.3</ecNumber>
    </recommendedName>
    <alternativeName>
        <fullName evidence="1">DTB synthetase</fullName>
        <shortName evidence="1">DTBS</shortName>
    </alternativeName>
    <alternativeName>
        <fullName evidence="1">Dethiobiotin synthase</fullName>
    </alternativeName>
</protein>
<dbReference type="EMBL" id="JABJRC010000004">
    <property type="protein sequence ID" value="NOL42245.1"/>
    <property type="molecule type" value="Genomic_DNA"/>
</dbReference>
<dbReference type="InterPro" id="IPR004472">
    <property type="entry name" value="DTB_synth_BioD"/>
</dbReference>
<keyword evidence="4" id="KW-1185">Reference proteome</keyword>
<feature type="binding site" evidence="1">
    <location>
        <begin position="170"/>
        <end position="171"/>
    </location>
    <ligand>
        <name>ATP</name>
        <dbReference type="ChEBI" id="CHEBI:30616"/>
    </ligand>
</feature>
<keyword evidence="1 3" id="KW-0436">Ligase</keyword>
<name>A0A7Y4P1L8_9ACTN</name>
<dbReference type="PIRSF" id="PIRSF006755">
    <property type="entry name" value="DTB_synth"/>
    <property type="match status" value="1"/>
</dbReference>
<evidence type="ECO:0000256" key="1">
    <source>
        <dbReference type="HAMAP-Rule" id="MF_00336"/>
    </source>
</evidence>
<dbReference type="UniPathway" id="UPA00078">
    <property type="reaction ID" value="UER00161"/>
</dbReference>
<dbReference type="InterPro" id="IPR027417">
    <property type="entry name" value="P-loop_NTPase"/>
</dbReference>
<keyword evidence="1" id="KW-0460">Magnesium</keyword>
<keyword evidence="1" id="KW-0067">ATP-binding</keyword>
<dbReference type="SUPFAM" id="SSF52540">
    <property type="entry name" value="P-loop containing nucleoside triphosphate hydrolases"/>
    <property type="match status" value="1"/>
</dbReference>
<dbReference type="Gene3D" id="3.40.50.300">
    <property type="entry name" value="P-loop containing nucleotide triphosphate hydrolases"/>
    <property type="match status" value="1"/>
</dbReference>
<dbReference type="GO" id="GO:0009102">
    <property type="term" value="P:biotin biosynthetic process"/>
    <property type="evidence" value="ECO:0007669"/>
    <property type="project" value="UniProtKB-UniRule"/>
</dbReference>
<feature type="binding site" evidence="1">
    <location>
        <position position="48"/>
    </location>
    <ligand>
        <name>Mg(2+)</name>
        <dbReference type="ChEBI" id="CHEBI:18420"/>
    </ligand>
</feature>
<evidence type="ECO:0000313" key="3">
    <source>
        <dbReference type="EMBL" id="NOL42245.1"/>
    </source>
</evidence>
<evidence type="ECO:0000313" key="4">
    <source>
        <dbReference type="Proteomes" id="UP000534306"/>
    </source>
</evidence>
<dbReference type="HAMAP" id="MF_00336">
    <property type="entry name" value="BioD"/>
    <property type="match status" value="1"/>
</dbReference>
<comment type="subcellular location">
    <subcellularLocation>
        <location evidence="1">Cytoplasm</location>
    </subcellularLocation>
</comment>
<dbReference type="Pfam" id="PF13500">
    <property type="entry name" value="AAA_26"/>
    <property type="match status" value="1"/>
</dbReference>
<comment type="pathway">
    <text evidence="1">Cofactor biosynthesis; biotin biosynthesis; biotin from 7,8-diaminononanoate: step 1/2.</text>
</comment>
<keyword evidence="1" id="KW-0963">Cytoplasm</keyword>
<comment type="caution">
    <text evidence="3">The sequence shown here is derived from an EMBL/GenBank/DDBJ whole genome shotgun (WGS) entry which is preliminary data.</text>
</comment>
<dbReference type="NCBIfam" id="TIGR00347">
    <property type="entry name" value="bioD"/>
    <property type="match status" value="1"/>
</dbReference>
<dbReference type="PANTHER" id="PTHR43210:SF5">
    <property type="entry name" value="DETHIOBIOTIN SYNTHETASE"/>
    <property type="match status" value="1"/>
</dbReference>
<feature type="binding site" evidence="1">
    <location>
        <begin position="11"/>
        <end position="16"/>
    </location>
    <ligand>
        <name>ATP</name>
        <dbReference type="ChEBI" id="CHEBI:30616"/>
    </ligand>
</feature>
<comment type="cofactor">
    <cofactor evidence="1">
        <name>Mg(2+)</name>
        <dbReference type="ChEBI" id="CHEBI:18420"/>
    </cofactor>
</comment>
<reference evidence="3 4" key="1">
    <citation type="submission" date="2020-05" db="EMBL/GenBank/DDBJ databases">
        <title>Genome sequence of Kribbella sandramycini ATCC 39419.</title>
        <authorList>
            <person name="Maclea K.S."/>
            <person name="Fair J.L."/>
        </authorList>
    </citation>
    <scope>NUCLEOTIDE SEQUENCE [LARGE SCALE GENOMIC DNA]</scope>
    <source>
        <strain evidence="3 4">ATCC 39419</strain>
    </source>
</reference>
<dbReference type="GO" id="GO:0005524">
    <property type="term" value="F:ATP binding"/>
    <property type="evidence" value="ECO:0007669"/>
    <property type="project" value="UniProtKB-UniRule"/>
</dbReference>
<dbReference type="GO" id="GO:0000287">
    <property type="term" value="F:magnesium ion binding"/>
    <property type="evidence" value="ECO:0007669"/>
    <property type="project" value="UniProtKB-UniRule"/>
</dbReference>
<reference evidence="2 5" key="2">
    <citation type="submission" date="2020-08" db="EMBL/GenBank/DDBJ databases">
        <title>Sequencing the genomes of 1000 actinobacteria strains.</title>
        <authorList>
            <person name="Klenk H.-P."/>
        </authorList>
    </citation>
    <scope>NUCLEOTIDE SEQUENCE [LARGE SCALE GENOMIC DNA]</scope>
    <source>
        <strain evidence="2 5">DSM 15626</strain>
    </source>
</reference>
<gene>
    <name evidence="1 3" type="primary">bioD</name>
    <name evidence="2" type="ORF">HNR71_000178</name>
    <name evidence="3" type="ORF">HPO96_18525</name>
</gene>
<feature type="binding site" evidence="1">
    <location>
        <position position="107"/>
    </location>
    <ligand>
        <name>Mg(2+)</name>
        <dbReference type="ChEBI" id="CHEBI:18420"/>
    </ligand>
</feature>
<dbReference type="RefSeq" id="WP_171674754.1">
    <property type="nucleotide sequence ID" value="NZ_BAAAGT010000006.1"/>
</dbReference>
<comment type="function">
    <text evidence="1">Catalyzes a mechanistically unusual reaction, the ATP-dependent insertion of CO2 between the N7 and N8 nitrogen atoms of 7,8-diaminopelargonic acid (DAPA, also called 7,8-diammoniononanoate) to form a ureido ring.</text>
</comment>
<accession>A0A7Y4P1L8</accession>
<keyword evidence="1" id="KW-0479">Metal-binding</keyword>
<dbReference type="AlphaFoldDB" id="A0A7Y4P1L8"/>
<feature type="binding site" evidence="1">
    <location>
        <position position="39"/>
    </location>
    <ligand>
        <name>substrate</name>
    </ligand>
</feature>
<feature type="binding site" evidence="1">
    <location>
        <begin position="107"/>
        <end position="110"/>
    </location>
    <ligand>
        <name>ATP</name>
        <dbReference type="ChEBI" id="CHEBI:30616"/>
    </ligand>
</feature>
<comment type="caution">
    <text evidence="1">Lacks conserved residue(s) required for the propagation of feature annotation.</text>
</comment>
<proteinExistence type="inferred from homology"/>
<dbReference type="Proteomes" id="UP000534306">
    <property type="component" value="Unassembled WGS sequence"/>
</dbReference>